<organism evidence="2 3">
    <name type="scientific">Candidatus Schekmanbacteria bacterium RIFCSPLOWO2_12_FULL_38_15</name>
    <dbReference type="NCBI Taxonomy" id="1817883"/>
    <lineage>
        <taxon>Bacteria</taxon>
        <taxon>Candidatus Schekmaniibacteriota</taxon>
    </lineage>
</organism>
<reference evidence="2 3" key="1">
    <citation type="journal article" date="2016" name="Nat. Commun.">
        <title>Thousands of microbial genomes shed light on interconnected biogeochemical processes in an aquifer system.</title>
        <authorList>
            <person name="Anantharaman K."/>
            <person name="Brown C.T."/>
            <person name="Hug L.A."/>
            <person name="Sharon I."/>
            <person name="Castelle C.J."/>
            <person name="Probst A.J."/>
            <person name="Thomas B.C."/>
            <person name="Singh A."/>
            <person name="Wilkins M.J."/>
            <person name="Karaoz U."/>
            <person name="Brodie E.L."/>
            <person name="Williams K.H."/>
            <person name="Hubbard S.S."/>
            <person name="Banfield J.F."/>
        </authorList>
    </citation>
    <scope>NUCLEOTIDE SEQUENCE [LARGE SCALE GENOMIC DNA]</scope>
</reference>
<protein>
    <recommendedName>
        <fullName evidence="4">Glycosyltransferase RgtA/B/C/D-like domain-containing protein</fullName>
    </recommendedName>
</protein>
<evidence type="ECO:0000313" key="3">
    <source>
        <dbReference type="Proteomes" id="UP000178082"/>
    </source>
</evidence>
<feature type="transmembrane region" description="Helical" evidence="1">
    <location>
        <begin position="109"/>
        <end position="129"/>
    </location>
</feature>
<keyword evidence="1" id="KW-0812">Transmembrane</keyword>
<keyword evidence="1" id="KW-1133">Transmembrane helix</keyword>
<feature type="transmembrane region" description="Helical" evidence="1">
    <location>
        <begin position="84"/>
        <end position="102"/>
    </location>
</feature>
<feature type="transmembrane region" description="Helical" evidence="1">
    <location>
        <begin position="207"/>
        <end position="231"/>
    </location>
</feature>
<comment type="caution">
    <text evidence="2">The sequence shown here is derived from an EMBL/GenBank/DDBJ whole genome shotgun (WGS) entry which is preliminary data.</text>
</comment>
<dbReference type="Proteomes" id="UP000178082">
    <property type="component" value="Unassembled WGS sequence"/>
</dbReference>
<proteinExistence type="predicted"/>
<dbReference type="AlphaFoldDB" id="A0A1F7SG06"/>
<feature type="transmembrane region" description="Helical" evidence="1">
    <location>
        <begin position="306"/>
        <end position="326"/>
    </location>
</feature>
<dbReference type="EMBL" id="MGDI01000030">
    <property type="protein sequence ID" value="OGL52736.1"/>
    <property type="molecule type" value="Genomic_DNA"/>
</dbReference>
<evidence type="ECO:0008006" key="4">
    <source>
        <dbReference type="Google" id="ProtNLM"/>
    </source>
</evidence>
<feature type="transmembrane region" description="Helical" evidence="1">
    <location>
        <begin position="274"/>
        <end position="294"/>
    </location>
</feature>
<evidence type="ECO:0000256" key="1">
    <source>
        <dbReference type="SAM" id="Phobius"/>
    </source>
</evidence>
<feature type="transmembrane region" description="Helical" evidence="1">
    <location>
        <begin position="157"/>
        <end position="186"/>
    </location>
</feature>
<evidence type="ECO:0000313" key="2">
    <source>
        <dbReference type="EMBL" id="OGL52736.1"/>
    </source>
</evidence>
<name>A0A1F7SG06_9BACT</name>
<gene>
    <name evidence="2" type="ORF">A3G31_03705</name>
</gene>
<keyword evidence="1" id="KW-0472">Membrane</keyword>
<accession>A0A1F7SG06</accession>
<sequence>MMKKTHFSTVAICMAVTFALLLFVLSLRWPVVHDLPIMLYEGFLVHDAGLVPYRDFFDINPPGTMLLYSAIHQITAGASFACRILDLSVLVAIGVFTCLALSRHGLKSGILATACFAAAYLSGGAILALQREYLCVLPLAMSIALVFRTNSSDAPRWYSLFLCGILAGVVLTIKPPMILCWVPLMVKAACFTGCDTSIERRRFLLRLLKTAILVFSGMLLPILLVAGWLSYNHALAAFLDMARHYYPLYAEIDGSGMVRSAGVVQLLKRYRVEMIPLLLCPFSIVACLGVSWGSRMTDRRLRTQNAILFALVLCALLYVFIGGKFWPYHKFPLYYCVSLCAGMTLSRGLLHHYSESRWRAAILCVAIATSLPFASLGQEFLIWREGKTHEVKKGHVSLVSSYLQKNATLSDTIMPLDVTSGAIHALYKIRRPLYGRFIYDFHFYHHTSTQYILDLRKELISQFRDDKPSLVLKFESWRPHGAGCSDEFSELDAILREDYVTVLQTKGCSIMRRKTTGTRRVEETRSGFRVGSMRWLGHVFKLRLLRLSYFGTSF</sequence>